<keyword evidence="2" id="KW-0472">Membrane</keyword>
<feature type="compositionally biased region" description="Low complexity" evidence="1">
    <location>
        <begin position="469"/>
        <end position="481"/>
    </location>
</feature>
<feature type="transmembrane region" description="Helical" evidence="2">
    <location>
        <begin position="332"/>
        <end position="355"/>
    </location>
</feature>
<comment type="caution">
    <text evidence="3">The sequence shown here is derived from an EMBL/GenBank/DDBJ whole genome shotgun (WGS) entry which is preliminary data.</text>
</comment>
<evidence type="ECO:0008006" key="5">
    <source>
        <dbReference type="Google" id="ProtNLM"/>
    </source>
</evidence>
<dbReference type="GeneID" id="59344995"/>
<protein>
    <recommendedName>
        <fullName evidence="5">Transmembrane protein</fullName>
    </recommendedName>
</protein>
<dbReference type="RefSeq" id="XP_037220400.1">
    <property type="nucleotide sequence ID" value="XM_037362479.1"/>
</dbReference>
<evidence type="ECO:0000313" key="3">
    <source>
        <dbReference type="EMBL" id="KAF7303428.1"/>
    </source>
</evidence>
<dbReference type="Proteomes" id="UP000636479">
    <property type="component" value="Unassembled WGS sequence"/>
</dbReference>
<name>A0A8H6SQN1_9AGAR</name>
<dbReference type="Gene3D" id="2.60.120.260">
    <property type="entry name" value="Galactose-binding domain-like"/>
    <property type="match status" value="2"/>
</dbReference>
<proteinExistence type="predicted"/>
<gene>
    <name evidence="3" type="ORF">MIND_00571400</name>
</gene>
<sequence length="523" mass="55298">MRRIVVDDTSALIQYSNGGWSAADVGALNRLGNFGPVYRGTTHQTSTDGAQLRFPFTGTSVAAFGTISVSKLPDGTYDPRWECVVDGKSVTMGDATFAYAENNWPLCHADSLPAGQHELTITVHSKGRPFYVDNIYYEPLQDGSSVDGAVVEYTSKDPSVGYGSGWQGWGTQTVTTTAGSQVTLDFHGTEVSLFGYVPQELAHDATTAAYTIDGGPATSFGLAGLAAGSTTTVYNVAILSVTGLSPANHKLVVTYNGDRSHTPASRRLILCHQLCSTTPSAPSGSTLPPAPSIPRAGIIGPSSQNFVFSATADAARSSGSPAVFAAAKSSPLAAILGGVIGALFLLALAVFLLFFCRRRRRRMASEAHGSRPDAFIRPDPFMHQRETATLVGSAPGNKGLQPLRRFGDVSPSQTPISSDFNTRSETPSTPEADDPFNPPAATSTTPAPAAHRQMRVHQSPPSSKAHSGYTSNTTYSQNYTQPRAQRKLPPAPPPAVQQHLDSGVRYPYDAASVLDVPPGYSPH</sequence>
<feature type="compositionally biased region" description="Polar residues" evidence="1">
    <location>
        <begin position="410"/>
        <end position="429"/>
    </location>
</feature>
<evidence type="ECO:0000313" key="4">
    <source>
        <dbReference type="Proteomes" id="UP000636479"/>
    </source>
</evidence>
<keyword evidence="4" id="KW-1185">Reference proteome</keyword>
<dbReference type="EMBL" id="JACAZF010000005">
    <property type="protein sequence ID" value="KAF7303428.1"/>
    <property type="molecule type" value="Genomic_DNA"/>
</dbReference>
<dbReference type="OrthoDB" id="3052647at2759"/>
<organism evidence="3 4">
    <name type="scientific">Mycena indigotica</name>
    <dbReference type="NCBI Taxonomy" id="2126181"/>
    <lineage>
        <taxon>Eukaryota</taxon>
        <taxon>Fungi</taxon>
        <taxon>Dikarya</taxon>
        <taxon>Basidiomycota</taxon>
        <taxon>Agaricomycotina</taxon>
        <taxon>Agaricomycetes</taxon>
        <taxon>Agaricomycetidae</taxon>
        <taxon>Agaricales</taxon>
        <taxon>Marasmiineae</taxon>
        <taxon>Mycenaceae</taxon>
        <taxon>Mycena</taxon>
    </lineage>
</organism>
<evidence type="ECO:0000256" key="2">
    <source>
        <dbReference type="SAM" id="Phobius"/>
    </source>
</evidence>
<feature type="compositionally biased region" description="Low complexity" evidence="1">
    <location>
        <begin position="439"/>
        <end position="450"/>
    </location>
</feature>
<dbReference type="AlphaFoldDB" id="A0A8H6SQN1"/>
<evidence type="ECO:0000256" key="1">
    <source>
        <dbReference type="SAM" id="MobiDB-lite"/>
    </source>
</evidence>
<feature type="region of interest" description="Disordered" evidence="1">
    <location>
        <begin position="391"/>
        <end position="504"/>
    </location>
</feature>
<reference evidence="3" key="1">
    <citation type="submission" date="2020-05" db="EMBL/GenBank/DDBJ databases">
        <title>Mycena genomes resolve the evolution of fungal bioluminescence.</title>
        <authorList>
            <person name="Tsai I.J."/>
        </authorList>
    </citation>
    <scope>NUCLEOTIDE SEQUENCE</scope>
    <source>
        <strain evidence="3">171206Taipei</strain>
    </source>
</reference>
<keyword evidence="2" id="KW-0812">Transmembrane</keyword>
<accession>A0A8H6SQN1</accession>
<keyword evidence="2" id="KW-1133">Transmembrane helix</keyword>